<evidence type="ECO:0000313" key="2">
    <source>
        <dbReference type="Proteomes" id="UP000001870"/>
    </source>
</evidence>
<organism evidence="1 2">
    <name type="scientific">Alteromonas mediterranea (strain DSM 17117 / CIP 110805 / LMG 28347 / Deep ecotype)</name>
    <dbReference type="NCBI Taxonomy" id="1774373"/>
    <lineage>
        <taxon>Bacteria</taxon>
        <taxon>Pseudomonadati</taxon>
        <taxon>Pseudomonadota</taxon>
        <taxon>Gammaproteobacteria</taxon>
        <taxon>Alteromonadales</taxon>
        <taxon>Alteromonadaceae</taxon>
        <taxon>Alteromonas/Salinimonas group</taxon>
        <taxon>Alteromonas</taxon>
    </lineage>
</organism>
<dbReference type="Proteomes" id="UP000001870">
    <property type="component" value="Chromosome"/>
</dbReference>
<dbReference type="InterPro" id="IPR040632">
    <property type="entry name" value="Sulfotransfer_4"/>
</dbReference>
<accession>T2DL28</accession>
<dbReference type="AlphaFoldDB" id="T2DL28"/>
<proteinExistence type="predicted"/>
<reference evidence="1 2" key="1">
    <citation type="journal article" date="2008" name="ISME J.">
        <title>Comparative genomics of two ecotypes of the marine planktonic copiotroph Alteromonas macleodii suggests alternative lifestyles associated with different kinds of particulate organic matter.</title>
        <authorList>
            <person name="Ivars-Martinez E."/>
            <person name="Martin-Cuadrado A.B."/>
            <person name="D'Auria G."/>
            <person name="Mira A."/>
            <person name="Ferriera S."/>
            <person name="Johnson J."/>
            <person name="Friedman R."/>
            <person name="Rodriguez-Valera F."/>
        </authorList>
    </citation>
    <scope>NUCLEOTIDE SEQUENCE [LARGE SCALE GENOMIC DNA]</scope>
    <source>
        <strain evidence="2">DSM 17117 / CIP 110805 / LMG 28347 / Deep ecotype</strain>
    </source>
</reference>
<dbReference type="InterPro" id="IPR027417">
    <property type="entry name" value="P-loop_NTPase"/>
</dbReference>
<dbReference type="HOGENOM" id="CLU_061199_4_0_6"/>
<dbReference type="Gene3D" id="3.40.50.300">
    <property type="entry name" value="P-loop containing nucleotide triphosphate hydrolases"/>
    <property type="match status" value="1"/>
</dbReference>
<dbReference type="PANTHER" id="PTHR36978">
    <property type="entry name" value="P-LOOP CONTAINING NUCLEOTIDE TRIPHOSPHATE HYDROLASE"/>
    <property type="match status" value="1"/>
</dbReference>
<keyword evidence="2" id="KW-1185">Reference proteome</keyword>
<dbReference type="PANTHER" id="PTHR36978:SF4">
    <property type="entry name" value="P-LOOP CONTAINING NUCLEOSIDE TRIPHOSPHATE HYDROLASE PROTEIN"/>
    <property type="match status" value="1"/>
</dbReference>
<dbReference type="Pfam" id="PF17784">
    <property type="entry name" value="Sulfotransfer_4"/>
    <property type="match status" value="1"/>
</dbReference>
<evidence type="ECO:0000313" key="1">
    <source>
        <dbReference type="EMBL" id="AGV54056.1"/>
    </source>
</evidence>
<sequence>MKEKFFIKLKLLKFKIKQKLGFDKKIFIIGRNKTGTTSIEKCLRDLGYLTGDQKKAEMFIDDYAKGYFDNILAYCDSAEVFQDAPFSWPGTYKKIFSKYPNAYYILLERDSSEEWYESLVRFHRKIINKGNPVTADDLKNFVYWRKGYLWQVAQVVYGVKESNVYDKDVYINNYEVYNKEVREFFGDSPNFLAIKLTEENVEEKLAKFLKKNKNQIKIPHLNKSK</sequence>
<reference evidence="1 2" key="2">
    <citation type="journal article" date="2015" name="Antonie Van Leeuwenhoek">
        <title>Ecophysiological diversity of a novel member of the genus Alteromonas, and description of Alteromonas mediterranea sp. nov.</title>
        <authorList>
            <person name="Ivanova E.P."/>
            <person name="Lopez-Perez M."/>
            <person name="Zabalos M."/>
            <person name="Nguyen S.H."/>
            <person name="Webb H.K."/>
            <person name="Ryan J."/>
            <person name="Lagutin K."/>
            <person name="Vyssotski M."/>
            <person name="Crawford R.J."/>
            <person name="Rodriguez-Valera F."/>
        </authorList>
    </citation>
    <scope>NUCLEOTIDE SEQUENCE [LARGE SCALE GENOMIC DNA]</scope>
    <source>
        <strain evidence="2">DSM 17117 / CIP 110805 / LMG 28347 / Deep ecotype</strain>
    </source>
</reference>
<name>T2DL28_ALTMD</name>
<evidence type="ECO:0008006" key="3">
    <source>
        <dbReference type="Google" id="ProtNLM"/>
    </source>
</evidence>
<dbReference type="RefSeq" id="WP_023559802.1">
    <property type="nucleotide sequence ID" value="NC_011138.3"/>
</dbReference>
<dbReference type="EMBL" id="CP001103">
    <property type="protein sequence ID" value="AGV54056.1"/>
    <property type="molecule type" value="Genomic_DNA"/>
</dbReference>
<dbReference type="SUPFAM" id="SSF52540">
    <property type="entry name" value="P-loop containing nucleoside triphosphate hydrolases"/>
    <property type="match status" value="1"/>
</dbReference>
<protein>
    <recommendedName>
        <fullName evidence="3">Sulfotransferase domain-containing protein</fullName>
    </recommendedName>
</protein>
<gene>
    <name evidence="1" type="ORF">MADE_000001022340</name>
</gene>
<dbReference type="KEGG" id="amc:MADE_000001022340"/>